<dbReference type="OrthoDB" id="9776919at2"/>
<dbReference type="HOGENOM" id="CLU_061181_2_0_7"/>
<sequence>MSSPNYETLLGVIRPLGSVLVAFSGGTDSTLVLRAVLDALPGENVLAVTLAAPYTPAFEVAAAREAAKSMGARHEVVAVPFPEAVRDNPPDRCYACKRLLFGLLADRAAGRGLAHVCDGTNADDLGDHRPGLKAVRELGVASPLLWAGLAKADVRRLSRERGLATWDAPAGACLLTRLPHGERVTEAGLRRIEAGEAFLREIGFPGARLRSHGDVARLEVAPDRIAALVAADREHGLDAHLKELGFRHVAVDLAGYRMGSLNETAGNGGVKS</sequence>
<dbReference type="Gene3D" id="3.40.50.620">
    <property type="entry name" value="HUPs"/>
    <property type="match status" value="1"/>
</dbReference>
<dbReference type="STRING" id="694327.DFW101_2906"/>
<name>G7QBP5_9BACT</name>
<dbReference type="PIRSF" id="PIRSF006661">
    <property type="entry name" value="PP-lp_UCP006661"/>
    <property type="match status" value="1"/>
</dbReference>
<reference evidence="3" key="1">
    <citation type="journal article" date="2015" name="Genome Announc.">
        <title>High-Quality Draft Genome Sequence of Desulfovibrio carbinoliphilus FW-101-2B, an Organic Acid-Oxidizing Sulfate-Reducing Bacterium Isolated from Uranium(VI)-Contaminated Groundwater.</title>
        <authorList>
            <person name="Ramsay B.D."/>
            <person name="Hwang C."/>
            <person name="Woo H.L."/>
            <person name="Carroll S.L."/>
            <person name="Lucas S."/>
            <person name="Han J."/>
            <person name="Lapidus A.L."/>
            <person name="Cheng J.F."/>
            <person name="Goodwin L.A."/>
            <person name="Pitluck S."/>
            <person name="Peters L."/>
            <person name="Chertkov O."/>
            <person name="Held B."/>
            <person name="Detter J.C."/>
            <person name="Han C.S."/>
            <person name="Tapia R."/>
            <person name="Land M.L."/>
            <person name="Hauser L.J."/>
            <person name="Kyrpides N.C."/>
            <person name="Ivanova N.N."/>
            <person name="Mikhailova N."/>
            <person name="Pagani I."/>
            <person name="Woyke T."/>
            <person name="Arkin A.P."/>
            <person name="Dehal P."/>
            <person name="Chivian D."/>
            <person name="Criddle C.S."/>
            <person name="Wu W."/>
            <person name="Chakraborty R."/>
            <person name="Hazen T.C."/>
            <person name="Fields M.W."/>
        </authorList>
    </citation>
    <scope>NUCLEOTIDE SEQUENCE [LARGE SCALE GENOMIC DNA]</scope>
    <source>
        <strain evidence="3">FW-101-2B</strain>
    </source>
</reference>
<dbReference type="PANTHER" id="PTHR43169:SF2">
    <property type="entry name" value="NAD_GMP SYNTHASE DOMAIN-CONTAINING PROTEIN"/>
    <property type="match status" value="1"/>
</dbReference>
<dbReference type="RefSeq" id="WP_009182266.1">
    <property type="nucleotide sequence ID" value="NZ_CM001368.1"/>
</dbReference>
<dbReference type="AlphaFoldDB" id="G7QBP5"/>
<dbReference type="NCBIfam" id="TIGR00268">
    <property type="entry name" value="ATP-dependent sacrificial sulfur transferase LarE"/>
    <property type="match status" value="1"/>
</dbReference>
<organism evidence="2 3">
    <name type="scientific">Solidesulfovibrio carbinoliphilus subsp. oakridgensis</name>
    <dbReference type="NCBI Taxonomy" id="694327"/>
    <lineage>
        <taxon>Bacteria</taxon>
        <taxon>Pseudomonadati</taxon>
        <taxon>Thermodesulfobacteriota</taxon>
        <taxon>Desulfovibrionia</taxon>
        <taxon>Desulfovibrionales</taxon>
        <taxon>Desulfovibrionaceae</taxon>
        <taxon>Solidesulfovibrio</taxon>
    </lineage>
</organism>
<dbReference type="SUPFAM" id="SSF52402">
    <property type="entry name" value="Adenine nucleotide alpha hydrolases-like"/>
    <property type="match status" value="1"/>
</dbReference>
<dbReference type="GO" id="GO:0016783">
    <property type="term" value="F:sulfurtransferase activity"/>
    <property type="evidence" value="ECO:0007669"/>
    <property type="project" value="InterPro"/>
</dbReference>
<evidence type="ECO:0000313" key="3">
    <source>
        <dbReference type="Proteomes" id="UP000004662"/>
    </source>
</evidence>
<evidence type="ECO:0000313" key="2">
    <source>
        <dbReference type="EMBL" id="EHJ48908.1"/>
    </source>
</evidence>
<feature type="active site" description="Nucleophile and sulfur donor" evidence="1">
    <location>
        <position position="173"/>
    </location>
</feature>
<dbReference type="Proteomes" id="UP000004662">
    <property type="component" value="Chromosome"/>
</dbReference>
<dbReference type="eggNOG" id="COG1606">
    <property type="taxonomic scope" value="Bacteria"/>
</dbReference>
<protein>
    <submittedName>
        <fullName evidence="2">Uncharacterized protein</fullName>
    </submittedName>
</protein>
<keyword evidence="3" id="KW-1185">Reference proteome</keyword>
<dbReference type="PANTHER" id="PTHR43169">
    <property type="entry name" value="EXSB FAMILY PROTEIN"/>
    <property type="match status" value="1"/>
</dbReference>
<evidence type="ECO:0000256" key="1">
    <source>
        <dbReference type="PIRSR" id="PIRSR006661-1"/>
    </source>
</evidence>
<dbReference type="InterPro" id="IPR052188">
    <property type="entry name" value="Ni-pincer_cofactor_biosynth"/>
</dbReference>
<dbReference type="InterPro" id="IPR005232">
    <property type="entry name" value="LarE"/>
</dbReference>
<dbReference type="InterPro" id="IPR014729">
    <property type="entry name" value="Rossmann-like_a/b/a_fold"/>
</dbReference>
<dbReference type="CDD" id="cd01990">
    <property type="entry name" value="LarE-like"/>
    <property type="match status" value="1"/>
</dbReference>
<proteinExistence type="predicted"/>
<accession>G7QBP5</accession>
<dbReference type="EMBL" id="CM001368">
    <property type="protein sequence ID" value="EHJ48908.1"/>
    <property type="molecule type" value="Genomic_DNA"/>
</dbReference>
<gene>
    <name evidence="2" type="ORF">DFW101_2906</name>
</gene>